<name>K3WBA7_GLOUD</name>
<proteinExistence type="predicted"/>
<dbReference type="InterPro" id="IPR000595">
    <property type="entry name" value="cNMP-bd_dom"/>
</dbReference>
<organism evidence="2 3">
    <name type="scientific">Globisporangium ultimum (strain ATCC 200006 / CBS 805.95 / DAOM BR144)</name>
    <name type="common">Pythium ultimum</name>
    <dbReference type="NCBI Taxonomy" id="431595"/>
    <lineage>
        <taxon>Eukaryota</taxon>
        <taxon>Sar</taxon>
        <taxon>Stramenopiles</taxon>
        <taxon>Oomycota</taxon>
        <taxon>Peronosporomycetes</taxon>
        <taxon>Pythiales</taxon>
        <taxon>Pythiaceae</taxon>
        <taxon>Globisporangium</taxon>
    </lineage>
</organism>
<reference evidence="3" key="1">
    <citation type="journal article" date="2010" name="Genome Biol.">
        <title>Genome sequence of the necrotrophic plant pathogen Pythium ultimum reveals original pathogenicity mechanisms and effector repertoire.</title>
        <authorList>
            <person name="Levesque C.A."/>
            <person name="Brouwer H."/>
            <person name="Cano L."/>
            <person name="Hamilton J.P."/>
            <person name="Holt C."/>
            <person name="Huitema E."/>
            <person name="Raffaele S."/>
            <person name="Robideau G.P."/>
            <person name="Thines M."/>
            <person name="Win J."/>
            <person name="Zerillo M.M."/>
            <person name="Beakes G.W."/>
            <person name="Boore J.L."/>
            <person name="Busam D."/>
            <person name="Dumas B."/>
            <person name="Ferriera S."/>
            <person name="Fuerstenberg S.I."/>
            <person name="Gachon C.M."/>
            <person name="Gaulin E."/>
            <person name="Govers F."/>
            <person name="Grenville-Briggs L."/>
            <person name="Horner N."/>
            <person name="Hostetler J."/>
            <person name="Jiang R.H."/>
            <person name="Johnson J."/>
            <person name="Krajaejun T."/>
            <person name="Lin H."/>
            <person name="Meijer H.J."/>
            <person name="Moore B."/>
            <person name="Morris P."/>
            <person name="Phuntmart V."/>
            <person name="Puiu D."/>
            <person name="Shetty J."/>
            <person name="Stajich J.E."/>
            <person name="Tripathy S."/>
            <person name="Wawra S."/>
            <person name="van West P."/>
            <person name="Whitty B.R."/>
            <person name="Coutinho P.M."/>
            <person name="Henrissat B."/>
            <person name="Martin F."/>
            <person name="Thomas P.D."/>
            <person name="Tyler B.M."/>
            <person name="De Vries R.P."/>
            <person name="Kamoun S."/>
            <person name="Yandell M."/>
            <person name="Tisserat N."/>
            <person name="Buell C.R."/>
        </authorList>
    </citation>
    <scope>NUCLEOTIDE SEQUENCE</scope>
    <source>
        <strain evidence="3">DAOM:BR144</strain>
    </source>
</reference>
<dbReference type="HOGENOM" id="CLU_1859261_0_0_1"/>
<reference evidence="3" key="2">
    <citation type="submission" date="2010-04" db="EMBL/GenBank/DDBJ databases">
        <authorList>
            <person name="Buell R."/>
            <person name="Hamilton J."/>
            <person name="Hostetler J."/>
        </authorList>
    </citation>
    <scope>NUCLEOTIDE SEQUENCE [LARGE SCALE GENOMIC DNA]</scope>
    <source>
        <strain evidence="3">DAOM:BR144</strain>
    </source>
</reference>
<dbReference type="InterPro" id="IPR014710">
    <property type="entry name" value="RmlC-like_jellyroll"/>
</dbReference>
<reference evidence="2" key="3">
    <citation type="submission" date="2014-11" db="UniProtKB">
        <authorList>
            <consortium name="EnsemblProtists"/>
        </authorList>
    </citation>
    <scope>IDENTIFICATION</scope>
    <source>
        <strain evidence="2">DAOM BR144</strain>
    </source>
</reference>
<evidence type="ECO:0000259" key="1">
    <source>
        <dbReference type="PROSITE" id="PS50042"/>
    </source>
</evidence>
<dbReference type="Proteomes" id="UP000019132">
    <property type="component" value="Unassembled WGS sequence"/>
</dbReference>
<evidence type="ECO:0000313" key="2">
    <source>
        <dbReference type="EnsemblProtists" id="PYU1_T002248"/>
    </source>
</evidence>
<dbReference type="PROSITE" id="PS50042">
    <property type="entry name" value="CNMP_BINDING_3"/>
    <property type="match status" value="1"/>
</dbReference>
<dbReference type="EnsemblProtists" id="PYU1_T002248">
    <property type="protein sequence ID" value="PYU1_T002248"/>
    <property type="gene ID" value="PYU1_G002245"/>
</dbReference>
<dbReference type="AlphaFoldDB" id="K3WBA7"/>
<dbReference type="STRING" id="431595.K3WBA7"/>
<dbReference type="SUPFAM" id="SSF51206">
    <property type="entry name" value="cAMP-binding domain-like"/>
    <property type="match status" value="1"/>
</dbReference>
<accession>K3WBA7</accession>
<feature type="domain" description="Cyclic nucleotide-binding" evidence="1">
    <location>
        <begin position="44"/>
        <end position="76"/>
    </location>
</feature>
<sequence>MTMQMEAWYAGNRGLFERIIVKPIQNRSDIDIKLLVEFMRQSKFFGELSSASMDELARSVHFQTFYDGEVLYHQGDAVLDTSGRFLVVQGSLFVYHNVAYAQRAQQNGAEPYVQWFHATNPELAKHAVKYGDCIDTTR</sequence>
<protein>
    <recommendedName>
        <fullName evidence="1">Cyclic nucleotide-binding domain-containing protein</fullName>
    </recommendedName>
</protein>
<dbReference type="InterPro" id="IPR018490">
    <property type="entry name" value="cNMP-bd_dom_sf"/>
</dbReference>
<keyword evidence="3" id="KW-1185">Reference proteome</keyword>
<dbReference type="Gene3D" id="2.60.120.10">
    <property type="entry name" value="Jelly Rolls"/>
    <property type="match status" value="1"/>
</dbReference>
<dbReference type="VEuPathDB" id="FungiDB:PYU1_G002245"/>
<dbReference type="InParanoid" id="K3WBA7"/>
<evidence type="ECO:0000313" key="3">
    <source>
        <dbReference type="Proteomes" id="UP000019132"/>
    </source>
</evidence>